<dbReference type="GO" id="GO:0009425">
    <property type="term" value="C:bacterial-type flagellum basal body"/>
    <property type="evidence" value="ECO:0007669"/>
    <property type="project" value="InterPro"/>
</dbReference>
<dbReference type="InterPro" id="IPR005503">
    <property type="entry name" value="FliL"/>
</dbReference>
<evidence type="ECO:0000256" key="3">
    <source>
        <dbReference type="ARBA" id="ARBA00008281"/>
    </source>
</evidence>
<keyword evidence="11" id="KW-0969">Cilium</keyword>
<evidence type="ECO:0000256" key="6">
    <source>
        <dbReference type="ARBA" id="ARBA00022692"/>
    </source>
</evidence>
<evidence type="ECO:0000256" key="2">
    <source>
        <dbReference type="ARBA" id="ARBA00004162"/>
    </source>
</evidence>
<dbReference type="RefSeq" id="WP_241839083.1">
    <property type="nucleotide sequence ID" value="NZ_MSYM01000011.1"/>
</dbReference>
<keyword evidence="5 10" id="KW-0145">Chemotaxis</keyword>
<evidence type="ECO:0000256" key="4">
    <source>
        <dbReference type="ARBA" id="ARBA00022475"/>
    </source>
</evidence>
<keyword evidence="9 10" id="KW-0472">Membrane</keyword>
<keyword evidence="4" id="KW-1003">Cell membrane</keyword>
<dbReference type="Pfam" id="PF03748">
    <property type="entry name" value="FliL"/>
    <property type="match status" value="1"/>
</dbReference>
<comment type="caution">
    <text evidence="11">The sequence shown here is derived from an EMBL/GenBank/DDBJ whole genome shotgun (WGS) entry which is preliminary data.</text>
</comment>
<evidence type="ECO:0000313" key="11">
    <source>
        <dbReference type="EMBL" id="OLP07132.1"/>
    </source>
</evidence>
<proteinExistence type="inferred from homology"/>
<organism evidence="11 12">
    <name type="scientific">Rhodoferax antarcticus ANT.BR</name>
    <dbReference type="NCBI Taxonomy" id="1111071"/>
    <lineage>
        <taxon>Bacteria</taxon>
        <taxon>Pseudomonadati</taxon>
        <taxon>Pseudomonadota</taxon>
        <taxon>Betaproteobacteria</taxon>
        <taxon>Burkholderiales</taxon>
        <taxon>Comamonadaceae</taxon>
        <taxon>Rhodoferax</taxon>
    </lineage>
</organism>
<feature type="transmembrane region" description="Helical" evidence="10">
    <location>
        <begin position="21"/>
        <end position="43"/>
    </location>
</feature>
<keyword evidence="8 10" id="KW-1133">Transmembrane helix</keyword>
<dbReference type="PANTHER" id="PTHR35091">
    <property type="entry name" value="FLAGELLAR PROTEIN FLIL"/>
    <property type="match status" value="1"/>
</dbReference>
<dbReference type="GO" id="GO:0071978">
    <property type="term" value="P:bacterial-type flagellum-dependent swarming motility"/>
    <property type="evidence" value="ECO:0007669"/>
    <property type="project" value="TreeGrafter"/>
</dbReference>
<keyword evidence="12" id="KW-1185">Reference proteome</keyword>
<dbReference type="EMBL" id="MSYM01000011">
    <property type="protein sequence ID" value="OLP07132.1"/>
    <property type="molecule type" value="Genomic_DNA"/>
</dbReference>
<dbReference type="STRING" id="81479.RA876_03775"/>
<dbReference type="AlphaFoldDB" id="A0A1Q8YGK5"/>
<reference evidence="11 12" key="1">
    <citation type="submission" date="2017-01" db="EMBL/GenBank/DDBJ databases">
        <title>Genome sequence of Rhodoferax antarcticus ANT.BR, a psychrophilic purple nonsulfur bacterium from an Antarctic microbial mat.</title>
        <authorList>
            <person name="Baker J."/>
            <person name="Riester C."/>
            <person name="Skinner B."/>
            <person name="Newell A."/>
            <person name="Swingley W."/>
            <person name="Madigan M."/>
            <person name="Jung D."/>
            <person name="Asao M."/>
            <person name="Chen M."/>
            <person name="Loughlin P."/>
            <person name="Pan H."/>
            <person name="Lin S."/>
            <person name="Li N."/>
            <person name="Shaw J."/>
            <person name="Prado M."/>
            <person name="Sherman C."/>
            <person name="Li X."/>
            <person name="Tang J."/>
            <person name="Blankenship R."/>
            <person name="Zhao T."/>
            <person name="Touchman J."/>
            <person name="Sattley M."/>
        </authorList>
    </citation>
    <scope>NUCLEOTIDE SEQUENCE [LARGE SCALE GENOMIC DNA]</scope>
    <source>
        <strain evidence="11 12">ANT.BR</strain>
    </source>
</reference>
<evidence type="ECO:0000256" key="1">
    <source>
        <dbReference type="ARBA" id="ARBA00002254"/>
    </source>
</evidence>
<keyword evidence="10" id="KW-0997">Cell inner membrane</keyword>
<evidence type="ECO:0000256" key="7">
    <source>
        <dbReference type="ARBA" id="ARBA00022779"/>
    </source>
</evidence>
<dbReference type="PANTHER" id="PTHR35091:SF2">
    <property type="entry name" value="FLAGELLAR PROTEIN FLIL"/>
    <property type="match status" value="1"/>
</dbReference>
<protein>
    <recommendedName>
        <fullName evidence="10">Flagellar protein FliL</fullName>
    </recommendedName>
</protein>
<accession>A0A1Q8YGK5</accession>
<dbReference type="GO" id="GO:0005886">
    <property type="term" value="C:plasma membrane"/>
    <property type="evidence" value="ECO:0007669"/>
    <property type="project" value="UniProtKB-SubCell"/>
</dbReference>
<comment type="function">
    <text evidence="1 10">Controls the rotational direction of flagella during chemotaxis.</text>
</comment>
<evidence type="ECO:0000256" key="8">
    <source>
        <dbReference type="ARBA" id="ARBA00022989"/>
    </source>
</evidence>
<gene>
    <name evidence="11" type="primary">fliL</name>
    <name evidence="11" type="ORF">BLL52_1883</name>
</gene>
<comment type="subcellular location">
    <subcellularLocation>
        <location evidence="10">Cell inner membrane</location>
    </subcellularLocation>
    <subcellularLocation>
        <location evidence="2">Cell membrane</location>
        <topology evidence="2">Single-pass membrane protein</topology>
    </subcellularLocation>
</comment>
<comment type="similarity">
    <text evidence="3 10">Belongs to the FliL family.</text>
</comment>
<keyword evidence="11" id="KW-0966">Cell projection</keyword>
<dbReference type="GO" id="GO:0006935">
    <property type="term" value="P:chemotaxis"/>
    <property type="evidence" value="ECO:0007669"/>
    <property type="project" value="UniProtKB-KW"/>
</dbReference>
<sequence>MATKPEVAEAVVAKPAKSKKMLIIIIAAVVVLALGGGGAFLYISKQRAAAAAAFEDEGGGESVANAAGSHDDKKTLPAYLPMDNMVVNLADEGGDRVAQVGITLQLRDAKASEIVKAYMPIIRSSVLMLLSQRTAVELLSAEGKQKLIEDILLEASRPFGGGSEAEPEPGKKVRKKAKVEYPVVGVLFSSLIVQ</sequence>
<name>A0A1Q8YGK5_9BURK</name>
<keyword evidence="11" id="KW-0282">Flagellum</keyword>
<evidence type="ECO:0000313" key="12">
    <source>
        <dbReference type="Proteomes" id="UP000185911"/>
    </source>
</evidence>
<evidence type="ECO:0000256" key="10">
    <source>
        <dbReference type="RuleBase" id="RU364125"/>
    </source>
</evidence>
<keyword evidence="7 10" id="KW-0283">Flagellar rotation</keyword>
<dbReference type="Proteomes" id="UP000185911">
    <property type="component" value="Unassembled WGS sequence"/>
</dbReference>
<evidence type="ECO:0000256" key="9">
    <source>
        <dbReference type="ARBA" id="ARBA00023136"/>
    </source>
</evidence>
<keyword evidence="6 10" id="KW-0812">Transmembrane</keyword>
<evidence type="ECO:0000256" key="5">
    <source>
        <dbReference type="ARBA" id="ARBA00022500"/>
    </source>
</evidence>